<gene>
    <name evidence="4" type="ORF">KP509_32G077300</name>
</gene>
<protein>
    <submittedName>
        <fullName evidence="4">Uncharacterized protein</fullName>
    </submittedName>
</protein>
<dbReference type="InterPro" id="IPR055377">
    <property type="entry name" value="GH3_M"/>
</dbReference>
<evidence type="ECO:0000259" key="3">
    <source>
        <dbReference type="Pfam" id="PF23572"/>
    </source>
</evidence>
<dbReference type="InterPro" id="IPR055378">
    <property type="entry name" value="GH3_C"/>
</dbReference>
<dbReference type="PANTHER" id="PTHR31901:SF48">
    <property type="entry name" value="INDOLE-3-ACETIC ACID-AMIDO SYNTHETASE GH3.10"/>
    <property type="match status" value="1"/>
</dbReference>
<dbReference type="Pfam" id="PF03321">
    <property type="entry name" value="GH3"/>
    <property type="match status" value="1"/>
</dbReference>
<sequence>MPDISCNSINSSVELIVGCFEEETRNAGKIQMEILDTILKRNASTSYLKIHGLDGRIDSASFKASLPIITHDHLKPYLDRIVEGDRSPILIAEPIQALAASSGTTCDGQPKILPLYKELHMQTVNIAKISLAYRARTLPLRPGGRVLELVFSGKLSITTGGLTLCTATTHLFRSPEYKMRQNAAPVSSCSPDEVIQASDNRQAMYCHLLCGLIFRDDIEIISSTFAYTIVEAFCTFVGEFSNLCNDIQYGVLNPCISDPSLRKVMGKLLEEPNPPSAEKLRSIFAKLQNCKGVIPEIWPNCKYIYSIMTGSMQSYVERLTHYAGSLPLVCGDYGSTETWIGVNINPTAPPEKVSFTVIPSFAYYEFIPYKDDGRNLRNNSQSSVEEETVSLTEVKVDQYYELVVTTFGGLYRYKLGDIVRVTGFMNESPQLEFVCRKNAVLMVHTDKTTERDIQKAVRKGLEVLQLCCGPSAEIIEFTSFVDLSSTKSPGHYVIVWELKEKIHVIFDTNIATGMDDLSGGRGHQSIHKMIGLPGTFTDVAEEQKAEELGVVLRVCATVMDLSFRDAGYAGPREQGTIGALELCIVRAGTFREMTDRYLSNGISALTQYKTPRCVRSAHLRSFLRARSRASFFSAAYASCKLSLS</sequence>
<organism evidence="4 5">
    <name type="scientific">Ceratopteris richardii</name>
    <name type="common">Triangle waterfern</name>
    <dbReference type="NCBI Taxonomy" id="49495"/>
    <lineage>
        <taxon>Eukaryota</taxon>
        <taxon>Viridiplantae</taxon>
        <taxon>Streptophyta</taxon>
        <taxon>Embryophyta</taxon>
        <taxon>Tracheophyta</taxon>
        <taxon>Polypodiopsida</taxon>
        <taxon>Polypodiidae</taxon>
        <taxon>Polypodiales</taxon>
        <taxon>Pteridineae</taxon>
        <taxon>Pteridaceae</taxon>
        <taxon>Parkerioideae</taxon>
        <taxon>Ceratopteris</taxon>
    </lineage>
</organism>
<dbReference type="InterPro" id="IPR004993">
    <property type="entry name" value="GH3"/>
</dbReference>
<reference evidence="4" key="1">
    <citation type="submission" date="2021-08" db="EMBL/GenBank/DDBJ databases">
        <title>WGS assembly of Ceratopteris richardii.</title>
        <authorList>
            <person name="Marchant D.B."/>
            <person name="Chen G."/>
            <person name="Jenkins J."/>
            <person name="Shu S."/>
            <person name="Leebens-Mack J."/>
            <person name="Grimwood J."/>
            <person name="Schmutz J."/>
            <person name="Soltis P."/>
            <person name="Soltis D."/>
            <person name="Chen Z.-H."/>
        </authorList>
    </citation>
    <scope>NUCLEOTIDE SEQUENCE</scope>
    <source>
        <strain evidence="4">Whitten #5841</strain>
        <tissue evidence="4">Leaf</tissue>
    </source>
</reference>
<dbReference type="EMBL" id="CM035437">
    <property type="protein sequence ID" value="KAH7287847.1"/>
    <property type="molecule type" value="Genomic_DNA"/>
</dbReference>
<accession>A0A8T2QWF9</accession>
<dbReference type="OrthoDB" id="10004661at2759"/>
<proteinExistence type="inferred from homology"/>
<dbReference type="Pfam" id="PF23572">
    <property type="entry name" value="GH3_C"/>
    <property type="match status" value="1"/>
</dbReference>
<keyword evidence="5" id="KW-1185">Reference proteome</keyword>
<dbReference type="GO" id="GO:0016881">
    <property type="term" value="F:acid-amino acid ligase activity"/>
    <property type="evidence" value="ECO:0007669"/>
    <property type="project" value="TreeGrafter"/>
</dbReference>
<dbReference type="OMA" id="PRTNVMS"/>
<evidence type="ECO:0000256" key="1">
    <source>
        <dbReference type="ARBA" id="ARBA00008068"/>
    </source>
</evidence>
<evidence type="ECO:0000259" key="2">
    <source>
        <dbReference type="Pfam" id="PF23571"/>
    </source>
</evidence>
<feature type="domain" description="GH3 C-terminal" evidence="3">
    <location>
        <begin position="452"/>
        <end position="616"/>
    </location>
</feature>
<dbReference type="EMBL" id="CM035437">
    <property type="protein sequence ID" value="KAH7287848.1"/>
    <property type="molecule type" value="Genomic_DNA"/>
</dbReference>
<dbReference type="PANTHER" id="PTHR31901">
    <property type="entry name" value="GH3 DOMAIN-CONTAINING PROTEIN"/>
    <property type="match status" value="1"/>
</dbReference>
<name>A0A8T2QWF9_CERRI</name>
<dbReference type="Pfam" id="PF23571">
    <property type="entry name" value="GH3_M"/>
    <property type="match status" value="1"/>
</dbReference>
<dbReference type="GO" id="GO:0005737">
    <property type="term" value="C:cytoplasm"/>
    <property type="evidence" value="ECO:0007669"/>
    <property type="project" value="TreeGrafter"/>
</dbReference>
<comment type="caution">
    <text evidence="4">The sequence shown here is derived from an EMBL/GenBank/DDBJ whole genome shotgun (WGS) entry which is preliminary data.</text>
</comment>
<dbReference type="AlphaFoldDB" id="A0A8T2QWF9"/>
<feature type="domain" description="GH3 middle" evidence="2">
    <location>
        <begin position="355"/>
        <end position="436"/>
    </location>
</feature>
<dbReference type="Proteomes" id="UP000825935">
    <property type="component" value="Chromosome 32"/>
</dbReference>
<evidence type="ECO:0000313" key="5">
    <source>
        <dbReference type="Proteomes" id="UP000825935"/>
    </source>
</evidence>
<comment type="similarity">
    <text evidence="1">Belongs to the IAA-amido conjugating enzyme family.</text>
</comment>
<evidence type="ECO:0000313" key="4">
    <source>
        <dbReference type="EMBL" id="KAH7287848.1"/>
    </source>
</evidence>